<proteinExistence type="predicted"/>
<sequence>MPVSPVSLNQAFVSGKLNTSGIHATPPMIHSEMSPTNHHRHHHQVYPSPSFRTSGACAGTRRPITPSPPNTHPLLLIHSSSSTSQDVAERLDRLHATISAVLKGYSSLSNPSPIYLDSLNMFHERAKALIAISVVQQQQKEVKAEQEIGKRYTHKSPSRHHHHHHASPPSLTMTPHISPPAQEPSNLLGEIEQLESDWWNSEIASTWFGPRPNLTPSRSQYSYDNFSKRRTSATTLNSFVSASSEGRGSSIGFGAIRRMDASYVGLNDE</sequence>
<evidence type="ECO:0000256" key="1">
    <source>
        <dbReference type="SAM" id="MobiDB-lite"/>
    </source>
</evidence>
<dbReference type="AlphaFoldDB" id="A0AAJ8LHW2"/>
<evidence type="ECO:0000313" key="3">
    <source>
        <dbReference type="Proteomes" id="UP000322225"/>
    </source>
</evidence>
<dbReference type="KEGG" id="ksn:43591353"/>
<evidence type="ECO:0000313" key="2">
    <source>
        <dbReference type="EMBL" id="WWD18811.1"/>
    </source>
</evidence>
<protein>
    <submittedName>
        <fullName evidence="2">Uncharacterized protein</fullName>
    </submittedName>
</protein>
<name>A0AAJ8LHW2_9TREE</name>
<feature type="region of interest" description="Disordered" evidence="1">
    <location>
        <begin position="142"/>
        <end position="184"/>
    </location>
</feature>
<reference evidence="2" key="1">
    <citation type="submission" date="2017-08" db="EMBL/GenBank/DDBJ databases">
        <authorList>
            <person name="Cuomo C."/>
            <person name="Billmyre B."/>
            <person name="Heitman J."/>
        </authorList>
    </citation>
    <scope>NUCLEOTIDE SEQUENCE</scope>
    <source>
        <strain evidence="2">CBS 12478</strain>
    </source>
</reference>
<feature type="compositionally biased region" description="Basic residues" evidence="1">
    <location>
        <begin position="151"/>
        <end position="166"/>
    </location>
</feature>
<feature type="region of interest" description="Disordered" evidence="1">
    <location>
        <begin position="34"/>
        <end position="69"/>
    </location>
</feature>
<gene>
    <name evidence="2" type="ORF">CI109_103266</name>
</gene>
<reference evidence="2" key="2">
    <citation type="submission" date="2024-01" db="EMBL/GenBank/DDBJ databases">
        <title>Comparative genomics of Cryptococcus and Kwoniella reveals pathogenesis evolution and contrasting modes of karyotype evolution via chromosome fusion or intercentromeric recombination.</title>
        <authorList>
            <person name="Coelho M.A."/>
            <person name="David-Palma M."/>
            <person name="Shea T."/>
            <person name="Bowers K."/>
            <person name="McGinley-Smith S."/>
            <person name="Mohammad A.W."/>
            <person name="Gnirke A."/>
            <person name="Yurkov A.M."/>
            <person name="Nowrousian M."/>
            <person name="Sun S."/>
            <person name="Cuomo C.A."/>
            <person name="Heitman J."/>
        </authorList>
    </citation>
    <scope>NUCLEOTIDE SEQUENCE</scope>
    <source>
        <strain evidence="2">CBS 12478</strain>
    </source>
</reference>
<keyword evidence="3" id="KW-1185">Reference proteome</keyword>
<dbReference type="EMBL" id="CP144055">
    <property type="protein sequence ID" value="WWD18811.1"/>
    <property type="molecule type" value="Genomic_DNA"/>
</dbReference>
<accession>A0AAJ8LHW2</accession>
<dbReference type="GeneID" id="43591353"/>
<organism evidence="2 3">
    <name type="scientific">Kwoniella shandongensis</name>
    <dbReference type="NCBI Taxonomy" id="1734106"/>
    <lineage>
        <taxon>Eukaryota</taxon>
        <taxon>Fungi</taxon>
        <taxon>Dikarya</taxon>
        <taxon>Basidiomycota</taxon>
        <taxon>Agaricomycotina</taxon>
        <taxon>Tremellomycetes</taxon>
        <taxon>Tremellales</taxon>
        <taxon>Cryptococcaceae</taxon>
        <taxon>Kwoniella</taxon>
    </lineage>
</organism>
<dbReference type="RefSeq" id="XP_031858539.2">
    <property type="nucleotide sequence ID" value="XM_032007185.2"/>
</dbReference>
<dbReference type="Proteomes" id="UP000322225">
    <property type="component" value="Chromosome 5"/>
</dbReference>